<proteinExistence type="inferred from homology"/>
<accession>A0A2Z2PDD3</accession>
<dbReference type="Gene3D" id="3.40.190.290">
    <property type="match status" value="1"/>
</dbReference>
<comment type="similarity">
    <text evidence="1">Belongs to the LysR transcriptional regulatory family.</text>
</comment>
<dbReference type="GO" id="GO:0043565">
    <property type="term" value="F:sequence-specific DNA binding"/>
    <property type="evidence" value="ECO:0007669"/>
    <property type="project" value="TreeGrafter"/>
</dbReference>
<dbReference type="Pfam" id="PF00126">
    <property type="entry name" value="HTH_1"/>
    <property type="match status" value="1"/>
</dbReference>
<dbReference type="GO" id="GO:0010628">
    <property type="term" value="P:positive regulation of gene expression"/>
    <property type="evidence" value="ECO:0007669"/>
    <property type="project" value="TreeGrafter"/>
</dbReference>
<dbReference type="PANTHER" id="PTHR30427:SF1">
    <property type="entry name" value="TRANSCRIPTIONAL ACTIVATOR PROTEIN LYSR"/>
    <property type="match status" value="1"/>
</dbReference>
<evidence type="ECO:0000256" key="4">
    <source>
        <dbReference type="ARBA" id="ARBA00023159"/>
    </source>
</evidence>
<dbReference type="SUPFAM" id="SSF46785">
    <property type="entry name" value="Winged helix' DNA-binding domain"/>
    <property type="match status" value="1"/>
</dbReference>
<sequence>MRNPSLRQLEGLIAVVEAGTVSRASDVLRISQPAASKLIQDLELDSGLKLFERESGRLVPTDRGMRLYEEIKRIFGGVNQVARAVEAMRREESGHLVIGVMPSLSGPFLGRVVGSFRARYPDVFVEVETQASQFLTESVLLGRIDLALVKSGLEHPTIIVEPIESPPMAAILPLGHHLLERAELTPVELASERFVAFGDSSRSRIKVDAAFEAHGLKPKITMEAATAPNVAEFVAAGLGVTVSDPISMECAKGRVALRPFLPSIDAEYRLYRPARARHTQLVLEFSRQVHLAAANTTLAI</sequence>
<dbReference type="AlphaFoldDB" id="A0A2Z2PDD3"/>
<dbReference type="InterPro" id="IPR036388">
    <property type="entry name" value="WH-like_DNA-bd_sf"/>
</dbReference>
<organism evidence="7">
    <name type="scientific">Agrobacterium genomosp. 6</name>
    <dbReference type="NCBI Taxonomy" id="1183411"/>
    <lineage>
        <taxon>Bacteria</taxon>
        <taxon>Pseudomonadati</taxon>
        <taxon>Pseudomonadota</taxon>
        <taxon>Alphaproteobacteria</taxon>
        <taxon>Hyphomicrobiales</taxon>
        <taxon>Rhizobiaceae</taxon>
        <taxon>Rhizobium/Agrobacterium group</taxon>
        <taxon>Agrobacterium</taxon>
        <taxon>Agrobacterium tumefaciens complex</taxon>
    </lineage>
</organism>
<evidence type="ECO:0000259" key="6">
    <source>
        <dbReference type="PROSITE" id="PS50931"/>
    </source>
</evidence>
<geneLocation type="plasmid" evidence="7">
    <name>pTi_CFBP1873</name>
</geneLocation>
<dbReference type="GO" id="GO:0003700">
    <property type="term" value="F:DNA-binding transcription factor activity"/>
    <property type="evidence" value="ECO:0007669"/>
    <property type="project" value="InterPro"/>
</dbReference>
<dbReference type="InterPro" id="IPR036390">
    <property type="entry name" value="WH_DNA-bd_sf"/>
</dbReference>
<dbReference type="Gene3D" id="1.10.10.10">
    <property type="entry name" value="Winged helix-like DNA-binding domain superfamily/Winged helix DNA-binding domain"/>
    <property type="match status" value="1"/>
</dbReference>
<dbReference type="RefSeq" id="WP_012477967.1">
    <property type="nucleotide sequence ID" value="NZ_KY000026.1"/>
</dbReference>
<dbReference type="InterPro" id="IPR005119">
    <property type="entry name" value="LysR_subst-bd"/>
</dbReference>
<dbReference type="PROSITE" id="PS50931">
    <property type="entry name" value="HTH_LYSR"/>
    <property type="match status" value="1"/>
</dbReference>
<keyword evidence="7" id="KW-0614">Plasmid</keyword>
<evidence type="ECO:0000256" key="1">
    <source>
        <dbReference type="ARBA" id="ARBA00009437"/>
    </source>
</evidence>
<dbReference type="Pfam" id="PF03466">
    <property type="entry name" value="LysR_substrate"/>
    <property type="match status" value="1"/>
</dbReference>
<dbReference type="EMBL" id="KY000026">
    <property type="protein sequence ID" value="ASK40783.1"/>
    <property type="molecule type" value="Genomic_DNA"/>
</dbReference>
<evidence type="ECO:0000256" key="5">
    <source>
        <dbReference type="ARBA" id="ARBA00023163"/>
    </source>
</evidence>
<dbReference type="PRINTS" id="PR00039">
    <property type="entry name" value="HTHLYSR"/>
</dbReference>
<evidence type="ECO:0000313" key="7">
    <source>
        <dbReference type="EMBL" id="ASK40783.1"/>
    </source>
</evidence>
<evidence type="ECO:0000256" key="3">
    <source>
        <dbReference type="ARBA" id="ARBA00023125"/>
    </source>
</evidence>
<keyword evidence="3" id="KW-0238">DNA-binding</keyword>
<reference evidence="7" key="1">
    <citation type="submission" date="2016-10" db="EMBL/GenBank/DDBJ databases">
        <title>Agrobacterium Ti plasmids: Classification based on T-DNA and Vir regions organization.</title>
        <authorList>
            <person name="Nabi N."/>
            <person name="Vial L."/>
            <person name="Ben Hafsa A."/>
            <person name="Chapulliot D."/>
            <person name="Berard A."/>
            <person name="Chauveau A."/>
            <person name="Le Paslier M.-C."/>
            <person name="Harzallah Skhiri F."/>
            <person name="Brunel D."/>
            <person name="Nesme X."/>
            <person name="Chaouachi M."/>
        </authorList>
    </citation>
    <scope>NUCLEOTIDE SEQUENCE</scope>
    <source>
        <strain evidence="7">CFBP1873</strain>
        <plasmid evidence="7">pTi_CFBP1873</plasmid>
    </source>
</reference>
<protein>
    <submittedName>
        <fullName evidence="7">Transcriptional regulator</fullName>
    </submittedName>
</protein>
<evidence type="ECO:0000256" key="2">
    <source>
        <dbReference type="ARBA" id="ARBA00023015"/>
    </source>
</evidence>
<feature type="domain" description="HTH lysR-type" evidence="6">
    <location>
        <begin position="4"/>
        <end position="61"/>
    </location>
</feature>
<keyword evidence="4" id="KW-0010">Activator</keyword>
<keyword evidence="5" id="KW-0804">Transcription</keyword>
<dbReference type="InterPro" id="IPR000847">
    <property type="entry name" value="LysR_HTH_N"/>
</dbReference>
<dbReference type="PANTHER" id="PTHR30427">
    <property type="entry name" value="TRANSCRIPTIONAL ACTIVATOR PROTEIN LYSR"/>
    <property type="match status" value="1"/>
</dbReference>
<keyword evidence="2" id="KW-0805">Transcription regulation</keyword>
<name>A0A2Z2PDD3_9HYPH</name>
<dbReference type="GO" id="GO:0009089">
    <property type="term" value="P:lysine biosynthetic process via diaminopimelate"/>
    <property type="evidence" value="ECO:0007669"/>
    <property type="project" value="TreeGrafter"/>
</dbReference>
<dbReference type="SUPFAM" id="SSF53850">
    <property type="entry name" value="Periplasmic binding protein-like II"/>
    <property type="match status" value="1"/>
</dbReference>